<dbReference type="Pfam" id="PF06250">
    <property type="entry name" value="YhcG_C"/>
    <property type="match status" value="1"/>
</dbReference>
<dbReference type="InterPro" id="IPR011856">
    <property type="entry name" value="tRNA_endonuc-like_dom_sf"/>
</dbReference>
<dbReference type="InterPro" id="IPR041527">
    <property type="entry name" value="YhcG_N"/>
</dbReference>
<dbReference type="RefSeq" id="WP_078218789.1">
    <property type="nucleotide sequence ID" value="NZ_MUXZ01000021.1"/>
</dbReference>
<reference evidence="3 4" key="1">
    <citation type="submission" date="2018-06" db="EMBL/GenBank/DDBJ databases">
        <authorList>
            <consortium name="Pathogen Informatics"/>
            <person name="Doyle S."/>
        </authorList>
    </citation>
    <scope>NUCLEOTIDE SEQUENCE [LARGE SCALE GENOMIC DNA]</scope>
    <source>
        <strain evidence="3 4">NCTC1659</strain>
    </source>
</reference>
<dbReference type="InterPro" id="IPR053148">
    <property type="entry name" value="PD-DEXK-like_domain"/>
</dbReference>
<dbReference type="Pfam" id="PF17761">
    <property type="entry name" value="DUF1016_N"/>
    <property type="match status" value="1"/>
</dbReference>
<dbReference type="STRING" id="733.B0186_07735"/>
<name>A0A1V4B0A5_9PAST</name>
<evidence type="ECO:0000313" key="4">
    <source>
        <dbReference type="Proteomes" id="UP000254329"/>
    </source>
</evidence>
<evidence type="ECO:0000259" key="2">
    <source>
        <dbReference type="Pfam" id="PF17761"/>
    </source>
</evidence>
<dbReference type="Proteomes" id="UP000254329">
    <property type="component" value="Unassembled WGS sequence"/>
</dbReference>
<dbReference type="Gene3D" id="3.40.1350.10">
    <property type="match status" value="1"/>
</dbReference>
<protein>
    <submittedName>
        <fullName evidence="3">Putative cytoplasmic protein</fullName>
    </submittedName>
</protein>
<dbReference type="PANTHER" id="PTHR30547">
    <property type="entry name" value="UNCHARACTERIZED PROTEIN YHCG-RELATED"/>
    <property type="match status" value="1"/>
</dbReference>
<feature type="domain" description="YhcG N-terminal" evidence="2">
    <location>
        <begin position="10"/>
        <end position="144"/>
    </location>
</feature>
<keyword evidence="4" id="KW-1185">Reference proteome</keyword>
<proteinExistence type="predicted"/>
<dbReference type="AlphaFoldDB" id="A0A1V4B0A5"/>
<dbReference type="InterPro" id="IPR009362">
    <property type="entry name" value="YhcG_C"/>
</dbReference>
<dbReference type="PANTHER" id="PTHR30547:SF5">
    <property type="entry name" value="NUCLEASE YHCG-RELATED"/>
    <property type="match status" value="1"/>
</dbReference>
<feature type="domain" description="YhcG PDDEXK nuclease" evidence="1">
    <location>
        <begin position="168"/>
        <end position="317"/>
    </location>
</feature>
<evidence type="ECO:0000259" key="1">
    <source>
        <dbReference type="Pfam" id="PF06250"/>
    </source>
</evidence>
<gene>
    <name evidence="3" type="ORF">NCTC1659_00977</name>
</gene>
<accession>A0A1V4B0A5</accession>
<dbReference type="EMBL" id="UGHF01000001">
    <property type="protein sequence ID" value="STO59716.1"/>
    <property type="molecule type" value="Genomic_DNA"/>
</dbReference>
<organism evidence="3 4">
    <name type="scientific">Canicola haemoglobinophilus</name>
    <dbReference type="NCBI Taxonomy" id="733"/>
    <lineage>
        <taxon>Bacteria</taxon>
        <taxon>Pseudomonadati</taxon>
        <taxon>Pseudomonadota</taxon>
        <taxon>Gammaproteobacteria</taxon>
        <taxon>Pasteurellales</taxon>
        <taxon>Pasteurellaceae</taxon>
        <taxon>Canicola</taxon>
    </lineage>
</organism>
<sequence>MLTDNIILQDIKQVIAQSREQAIRSVDFHRVLMYWHIGKRIFEEEQQGQERADYGTYLIKSLAAQLEPEFGSAFGRRQLELFRQFYRLFPIANALRSQLNWTQYRMMLRIDDADKREFYIAETVKNNWSSRQLERQINTQLYERLLLSNDKQTVLAVAKNEVIPTDPKQIIKDPMVLEFLGLKRESAYYEKDLEQAIITHLQEFMLELGNGFSFVARQKRLHLEGDEFFVDLVFYNRLLQCFVLFEIKTHKLTHQDLGQLQMYVNYFDRMEKLPYENSTIGILLCADKNDAMVKFTLPEEQKQIFASQYQLYLPSEQTLIAEIQKEIDSFELKQTQQET</sequence>
<dbReference type="GO" id="GO:0003676">
    <property type="term" value="F:nucleic acid binding"/>
    <property type="evidence" value="ECO:0007669"/>
    <property type="project" value="InterPro"/>
</dbReference>
<evidence type="ECO:0000313" key="3">
    <source>
        <dbReference type="EMBL" id="STO59716.1"/>
    </source>
</evidence>